<accession>A0A397I7Y8</accession>
<dbReference type="InterPro" id="IPR036047">
    <property type="entry name" value="F-box-like_dom_sf"/>
</dbReference>
<evidence type="ECO:0000313" key="3">
    <source>
        <dbReference type="Proteomes" id="UP000266861"/>
    </source>
</evidence>
<dbReference type="Pfam" id="PF12937">
    <property type="entry name" value="F-box-like"/>
    <property type="match status" value="1"/>
</dbReference>
<sequence>MNHSFFLDQLSYKKNYPTTNMSTTTITTTMTPHLPNDCLRDVFEYLTHHPKSLHSCLLVNRLWCENAVPILWRDPFRYNRTFYYDSNYWKSITHIILLCLPQESKDIFESNDIKLPKLSSKSPLFDYVGCCQYISCQDIYEIISEIIGYEQSFADISWYYNLNLVENEIWKMFMNRCQSLKYIEIPNVSLPYIPGSSICLPQLTELECSTYKSPKLFVDLAQIVKDLVRLVINLCDEDNNGLISLITSQNRLQEVKLISSEGNECPGIGQALITQATTLISIEFEENLCLQPEHLSMLTNLKRLSIDLEEDNSGLNLLESVILPKLEILEVGRLDAPSPSSSSSSVSPYSLEFYMNIIKPTTQIERIEIETWPHPPKYQILSYNQIILKYCSKLEYVSFWYFNEVFKDLEEFLTCSIQLKGINIEAVTDENDNNNEEYWLDSCDVLGLIVNKASTNLEEIVLSGAWNLSLEDLQDFLEGWRKRKSLYLRLSIDFELTNEHIEMLNDYEAIGLLKGWSRW</sequence>
<evidence type="ECO:0000259" key="1">
    <source>
        <dbReference type="Pfam" id="PF12937"/>
    </source>
</evidence>
<dbReference type="SUPFAM" id="SSF52047">
    <property type="entry name" value="RNI-like"/>
    <property type="match status" value="1"/>
</dbReference>
<name>A0A397I7Y8_9GLOM</name>
<dbReference type="Proteomes" id="UP000266861">
    <property type="component" value="Unassembled WGS sequence"/>
</dbReference>
<reference evidence="2 3" key="1">
    <citation type="submission" date="2018-08" db="EMBL/GenBank/DDBJ databases">
        <title>Genome and evolution of the arbuscular mycorrhizal fungus Diversispora epigaea (formerly Glomus versiforme) and its bacterial endosymbionts.</title>
        <authorList>
            <person name="Sun X."/>
            <person name="Fei Z."/>
            <person name="Harrison M."/>
        </authorList>
    </citation>
    <scope>NUCLEOTIDE SEQUENCE [LARGE SCALE GENOMIC DNA]</scope>
    <source>
        <strain evidence="2 3">IT104</strain>
    </source>
</reference>
<proteinExistence type="predicted"/>
<feature type="domain" description="F-box" evidence="1">
    <location>
        <begin position="32"/>
        <end position="77"/>
    </location>
</feature>
<keyword evidence="3" id="KW-1185">Reference proteome</keyword>
<dbReference type="SUPFAM" id="SSF81383">
    <property type="entry name" value="F-box domain"/>
    <property type="match status" value="1"/>
</dbReference>
<dbReference type="CDD" id="cd09917">
    <property type="entry name" value="F-box_SF"/>
    <property type="match status" value="1"/>
</dbReference>
<dbReference type="Gene3D" id="3.80.10.10">
    <property type="entry name" value="Ribonuclease Inhibitor"/>
    <property type="match status" value="1"/>
</dbReference>
<dbReference type="OrthoDB" id="2326317at2759"/>
<comment type="caution">
    <text evidence="2">The sequence shown here is derived from an EMBL/GenBank/DDBJ whole genome shotgun (WGS) entry which is preliminary data.</text>
</comment>
<gene>
    <name evidence="2" type="ORF">Glove_251g46</name>
</gene>
<dbReference type="InterPro" id="IPR001810">
    <property type="entry name" value="F-box_dom"/>
</dbReference>
<organism evidence="2 3">
    <name type="scientific">Diversispora epigaea</name>
    <dbReference type="NCBI Taxonomy" id="1348612"/>
    <lineage>
        <taxon>Eukaryota</taxon>
        <taxon>Fungi</taxon>
        <taxon>Fungi incertae sedis</taxon>
        <taxon>Mucoromycota</taxon>
        <taxon>Glomeromycotina</taxon>
        <taxon>Glomeromycetes</taxon>
        <taxon>Diversisporales</taxon>
        <taxon>Diversisporaceae</taxon>
        <taxon>Diversispora</taxon>
    </lineage>
</organism>
<dbReference type="InterPro" id="IPR032675">
    <property type="entry name" value="LRR_dom_sf"/>
</dbReference>
<protein>
    <recommendedName>
        <fullName evidence="1">F-box domain-containing protein</fullName>
    </recommendedName>
</protein>
<evidence type="ECO:0000313" key="2">
    <source>
        <dbReference type="EMBL" id="RHZ71869.1"/>
    </source>
</evidence>
<dbReference type="AlphaFoldDB" id="A0A397I7Y8"/>
<dbReference type="EMBL" id="PQFF01000231">
    <property type="protein sequence ID" value="RHZ71869.1"/>
    <property type="molecule type" value="Genomic_DNA"/>
</dbReference>